<accession>E2ZNR8</accession>
<organism evidence="2 3">
    <name type="scientific">Faecalibacterium cf. prausnitzii KLE1255</name>
    <dbReference type="NCBI Taxonomy" id="748224"/>
    <lineage>
        <taxon>Bacteria</taxon>
        <taxon>Bacillati</taxon>
        <taxon>Bacillota</taxon>
        <taxon>Clostridia</taxon>
        <taxon>Eubacteriales</taxon>
        <taxon>Oscillospiraceae</taxon>
        <taxon>Faecalibacterium</taxon>
    </lineage>
</organism>
<evidence type="ECO:0000256" key="1">
    <source>
        <dbReference type="SAM" id="SignalP"/>
    </source>
</evidence>
<dbReference type="RefSeq" id="WP_005946576.1">
    <property type="nucleotide sequence ID" value="NZ_GL538351.1"/>
</dbReference>
<dbReference type="STRING" id="748224.HMPREF9436_03349"/>
<name>E2ZNR8_9FIRM</name>
<protein>
    <submittedName>
        <fullName evidence="2">Uncharacterized protein</fullName>
    </submittedName>
</protein>
<feature type="signal peptide" evidence="1">
    <location>
        <begin position="1"/>
        <end position="31"/>
    </location>
</feature>
<feature type="chain" id="PRO_5038813261" evidence="1">
    <location>
        <begin position="32"/>
        <end position="115"/>
    </location>
</feature>
<reference evidence="2 3" key="1">
    <citation type="submission" date="2010-08" db="EMBL/GenBank/DDBJ databases">
        <authorList>
            <person name="Weinstock G."/>
            <person name="Sodergren E."/>
            <person name="Clifton S."/>
            <person name="Fulton L."/>
            <person name="Fulton B."/>
            <person name="Courtney L."/>
            <person name="Fronick C."/>
            <person name="Harrison M."/>
            <person name="Strong C."/>
            <person name="Farmer C."/>
            <person name="Delahaunty K."/>
            <person name="Markovic C."/>
            <person name="Hall O."/>
            <person name="Minx P."/>
            <person name="Tomlinson C."/>
            <person name="Mitreva M."/>
            <person name="Hou S."/>
            <person name="Chen J."/>
            <person name="Wollam A."/>
            <person name="Pepin K.H."/>
            <person name="Johnson M."/>
            <person name="Bhonagiri V."/>
            <person name="Zhang X."/>
            <person name="Suruliraj S."/>
            <person name="Warren W."/>
            <person name="Chinwalla A."/>
            <person name="Mardis E.R."/>
            <person name="Wilson R.K."/>
        </authorList>
    </citation>
    <scope>NUCLEOTIDE SEQUENCE [LARGE SCALE GENOMIC DNA]</scope>
    <source>
        <strain evidence="2 3">KLE1255</strain>
    </source>
</reference>
<dbReference type="BioCyc" id="FCF748224-HMP:GTSS-2321-MONOMER"/>
<evidence type="ECO:0000313" key="2">
    <source>
        <dbReference type="EMBL" id="EFQ05161.1"/>
    </source>
</evidence>
<dbReference type="Proteomes" id="UP000006028">
    <property type="component" value="Unassembled WGS sequence"/>
</dbReference>
<evidence type="ECO:0000313" key="3">
    <source>
        <dbReference type="Proteomes" id="UP000006028"/>
    </source>
</evidence>
<keyword evidence="1" id="KW-0732">Signal</keyword>
<dbReference type="HOGENOM" id="CLU_2105315_0_0_9"/>
<sequence>MKTEKRVACFVVSAALLIVTLWFTSCSSTSADAETKTEAETADHPCYHVTVYSPAIEKVGYAGRRKPKYTITVEDFRELLPKSYACRKQYHLLRIPLGDGRFELVSTSLVEIEYY</sequence>
<dbReference type="EMBL" id="AECU01000248">
    <property type="protein sequence ID" value="EFQ05161.1"/>
    <property type="molecule type" value="Genomic_DNA"/>
</dbReference>
<proteinExistence type="predicted"/>
<gene>
    <name evidence="2" type="ORF">HMPREF9436_03349</name>
</gene>
<comment type="caution">
    <text evidence="2">The sequence shown here is derived from an EMBL/GenBank/DDBJ whole genome shotgun (WGS) entry which is preliminary data.</text>
</comment>
<dbReference type="PROSITE" id="PS51257">
    <property type="entry name" value="PROKAR_LIPOPROTEIN"/>
    <property type="match status" value="1"/>
</dbReference>
<dbReference type="AlphaFoldDB" id="E2ZNR8"/>